<dbReference type="CDD" id="cd02042">
    <property type="entry name" value="ParAB_family"/>
    <property type="match status" value="1"/>
</dbReference>
<protein>
    <submittedName>
        <fullName evidence="2">ParA family protein</fullName>
    </submittedName>
</protein>
<dbReference type="EMBL" id="JBHRVV010000002">
    <property type="protein sequence ID" value="MFC3461481.1"/>
    <property type="molecule type" value="Genomic_DNA"/>
</dbReference>
<proteinExistence type="predicted"/>
<name>A0ABV7PT92_9BURK</name>
<comment type="caution">
    <text evidence="2">The sequence shown here is derived from an EMBL/GenBank/DDBJ whole genome shotgun (WGS) entry which is preliminary data.</text>
</comment>
<dbReference type="SUPFAM" id="SSF52540">
    <property type="entry name" value="P-loop containing nucleoside triphosphate hydrolases"/>
    <property type="match status" value="1"/>
</dbReference>
<dbReference type="InterPro" id="IPR027417">
    <property type="entry name" value="P-loop_NTPase"/>
</dbReference>
<evidence type="ECO:0000313" key="2">
    <source>
        <dbReference type="EMBL" id="MFC3461481.1"/>
    </source>
</evidence>
<gene>
    <name evidence="2" type="ORF">ACFOPH_25045</name>
</gene>
<feature type="domain" description="AAA" evidence="1">
    <location>
        <begin position="98"/>
        <end position="276"/>
    </location>
</feature>
<organism evidence="2 3">
    <name type="scientific">Massilia haematophila</name>
    <dbReference type="NCBI Taxonomy" id="457923"/>
    <lineage>
        <taxon>Bacteria</taxon>
        <taxon>Pseudomonadati</taxon>
        <taxon>Pseudomonadota</taxon>
        <taxon>Betaproteobacteria</taxon>
        <taxon>Burkholderiales</taxon>
        <taxon>Oxalobacteraceae</taxon>
        <taxon>Telluria group</taxon>
        <taxon>Massilia</taxon>
    </lineage>
</organism>
<sequence>MSIANHAQEILKELFDDLAESSPRKFAPTFSSSTVAKLCHIERARLNYLCSRGRTERYPIGSLPGGSRGRTFTLAEARAFVRANGRYRPRPEGQKGVICTISNFKANVGKATCVVALAQGLTLQGHKVLLIDLDPQARATTLMGYVPEAEIGEQMTVLPVIYGQQKDLRYAPRPTYWDGLDLIPSCHALFAANRHLADNKADNVSFDFGKVLDTALEPLRSQYDVILIDTAPTLSYLTVAAYIATDGLIVPVSVETLGFVSSVQFFQQLVNLFEHLSNNCTIEKNFEFIKIVMSAVNSSSATTAVVREWIKHTYHEWVVTGTIVETDTIKSASTESQTLYEIGQNDGFCRIRERRRVNRVNCGARTQDESICSTSKGCVFLST</sequence>
<dbReference type="Gene3D" id="3.40.50.300">
    <property type="entry name" value="P-loop containing nucleotide triphosphate hydrolases"/>
    <property type="match status" value="1"/>
</dbReference>
<dbReference type="InterPro" id="IPR025669">
    <property type="entry name" value="AAA_dom"/>
</dbReference>
<dbReference type="Proteomes" id="UP001595665">
    <property type="component" value="Unassembled WGS sequence"/>
</dbReference>
<evidence type="ECO:0000313" key="3">
    <source>
        <dbReference type="Proteomes" id="UP001595665"/>
    </source>
</evidence>
<dbReference type="PANTHER" id="PTHR13696">
    <property type="entry name" value="P-LOOP CONTAINING NUCLEOSIDE TRIPHOSPHATE HYDROLASE"/>
    <property type="match status" value="1"/>
</dbReference>
<evidence type="ECO:0000259" key="1">
    <source>
        <dbReference type="Pfam" id="PF13614"/>
    </source>
</evidence>
<dbReference type="InterPro" id="IPR050678">
    <property type="entry name" value="DNA_Partitioning_ATPase"/>
</dbReference>
<reference evidence="3" key="1">
    <citation type="journal article" date="2019" name="Int. J. Syst. Evol. Microbiol.">
        <title>The Global Catalogue of Microorganisms (GCM) 10K type strain sequencing project: providing services to taxonomists for standard genome sequencing and annotation.</title>
        <authorList>
            <consortium name="The Broad Institute Genomics Platform"/>
            <consortium name="The Broad Institute Genome Sequencing Center for Infectious Disease"/>
            <person name="Wu L."/>
            <person name="Ma J."/>
        </authorList>
    </citation>
    <scope>NUCLEOTIDE SEQUENCE [LARGE SCALE GENOMIC DNA]</scope>
    <source>
        <strain evidence="3">CCM 7480</strain>
    </source>
</reference>
<dbReference type="Pfam" id="PF13614">
    <property type="entry name" value="AAA_31"/>
    <property type="match status" value="1"/>
</dbReference>
<dbReference type="RefSeq" id="WP_379738097.1">
    <property type="nucleotide sequence ID" value="NZ_JBHRVV010000002.1"/>
</dbReference>
<keyword evidence="3" id="KW-1185">Reference proteome</keyword>
<dbReference type="PANTHER" id="PTHR13696:SF52">
    <property type="entry name" value="PARA FAMILY PROTEIN CT_582"/>
    <property type="match status" value="1"/>
</dbReference>
<accession>A0ABV7PT92</accession>